<reference evidence="4" key="1">
    <citation type="submission" date="2022-01" db="EMBL/GenBank/DDBJ databases">
        <title>Genome-Based Taxonomic Classification of the Phylum Actinobacteria.</title>
        <authorList>
            <person name="Gao Y."/>
        </authorList>
    </citation>
    <scope>NUCLEOTIDE SEQUENCE</scope>
    <source>
        <strain evidence="4">KLBMP 8922</strain>
    </source>
</reference>
<dbReference type="AlphaFoldDB" id="A0AA41TZX6"/>
<evidence type="ECO:0000256" key="1">
    <source>
        <dbReference type="ARBA" id="ARBA00007362"/>
    </source>
</evidence>
<sequence>MAQTWAVQRTSASRATLLLGTEPVWAVAVGAGVGGEALTAVTGLGAATVVAGTYWGQAIERRHRAGPKAAAADRPESVGVAAMSSAPGAGLLDGEPRARPRRDVRTAGDPGARERQGEPA</sequence>
<dbReference type="Pfam" id="PF00892">
    <property type="entry name" value="EamA"/>
    <property type="match status" value="1"/>
</dbReference>
<feature type="compositionally biased region" description="Basic and acidic residues" evidence="2">
    <location>
        <begin position="94"/>
        <end position="120"/>
    </location>
</feature>
<dbReference type="InterPro" id="IPR000620">
    <property type="entry name" value="EamA_dom"/>
</dbReference>
<comment type="caution">
    <text evidence="4">The sequence shown here is derived from an EMBL/GenBank/DDBJ whole genome shotgun (WGS) entry which is preliminary data.</text>
</comment>
<organism evidence="4 5">
    <name type="scientific">Yinghuangia soli</name>
    <dbReference type="NCBI Taxonomy" id="2908204"/>
    <lineage>
        <taxon>Bacteria</taxon>
        <taxon>Bacillati</taxon>
        <taxon>Actinomycetota</taxon>
        <taxon>Actinomycetes</taxon>
        <taxon>Kitasatosporales</taxon>
        <taxon>Streptomycetaceae</taxon>
        <taxon>Yinghuangia</taxon>
    </lineage>
</organism>
<comment type="similarity">
    <text evidence="1">Belongs to the EamA transporter family.</text>
</comment>
<feature type="region of interest" description="Disordered" evidence="2">
    <location>
        <begin position="63"/>
        <end position="120"/>
    </location>
</feature>
<dbReference type="RefSeq" id="WP_235052311.1">
    <property type="nucleotide sequence ID" value="NZ_JAKFHA010000005.1"/>
</dbReference>
<gene>
    <name evidence="4" type="ORF">LZ495_12175</name>
</gene>
<dbReference type="InterPro" id="IPR037185">
    <property type="entry name" value="EmrE-like"/>
</dbReference>
<dbReference type="EMBL" id="JAKFHA010000005">
    <property type="protein sequence ID" value="MCF2527971.1"/>
    <property type="molecule type" value="Genomic_DNA"/>
</dbReference>
<evidence type="ECO:0000259" key="3">
    <source>
        <dbReference type="Pfam" id="PF00892"/>
    </source>
</evidence>
<evidence type="ECO:0000313" key="5">
    <source>
        <dbReference type="Proteomes" id="UP001165378"/>
    </source>
</evidence>
<evidence type="ECO:0000256" key="2">
    <source>
        <dbReference type="SAM" id="MobiDB-lite"/>
    </source>
</evidence>
<keyword evidence="5" id="KW-1185">Reference proteome</keyword>
<name>A0AA41TZX6_9ACTN</name>
<dbReference type="GO" id="GO:0016020">
    <property type="term" value="C:membrane"/>
    <property type="evidence" value="ECO:0007669"/>
    <property type="project" value="InterPro"/>
</dbReference>
<evidence type="ECO:0000313" key="4">
    <source>
        <dbReference type="EMBL" id="MCF2527971.1"/>
    </source>
</evidence>
<dbReference type="SUPFAM" id="SSF103481">
    <property type="entry name" value="Multidrug resistance efflux transporter EmrE"/>
    <property type="match status" value="1"/>
</dbReference>
<protein>
    <submittedName>
        <fullName evidence="4">EamA family transporter</fullName>
    </submittedName>
</protein>
<dbReference type="Proteomes" id="UP001165378">
    <property type="component" value="Unassembled WGS sequence"/>
</dbReference>
<feature type="domain" description="EamA" evidence="3">
    <location>
        <begin position="2"/>
        <end position="54"/>
    </location>
</feature>
<accession>A0AA41TZX6</accession>
<proteinExistence type="inferred from homology"/>